<name>A0A1I6V1I4_9GAMM</name>
<keyword evidence="2" id="KW-1185">Reference proteome</keyword>
<accession>A0A1I6V1I4</accession>
<evidence type="ECO:0000313" key="2">
    <source>
        <dbReference type="Proteomes" id="UP000182827"/>
    </source>
</evidence>
<dbReference type="AlphaFoldDB" id="A0A1I6V1I4"/>
<reference evidence="2" key="1">
    <citation type="submission" date="2016-10" db="EMBL/GenBank/DDBJ databases">
        <authorList>
            <person name="Varghese N."/>
            <person name="Submissions S."/>
        </authorList>
    </citation>
    <scope>NUCLEOTIDE SEQUENCE [LARGE SCALE GENOMIC DNA]</scope>
    <source>
        <strain evidence="2">ANC 5076</strain>
    </source>
</reference>
<protein>
    <submittedName>
        <fullName evidence="1">Uncharacterized protein</fullName>
    </submittedName>
</protein>
<gene>
    <name evidence="1" type="ORF">SAMN05444586_102010</name>
</gene>
<evidence type="ECO:0000313" key="1">
    <source>
        <dbReference type="EMBL" id="SFT07437.1"/>
    </source>
</evidence>
<organism evidence="1 2">
    <name type="scientific">Acinetobacter bohemicus</name>
    <dbReference type="NCBI Taxonomy" id="1435036"/>
    <lineage>
        <taxon>Bacteria</taxon>
        <taxon>Pseudomonadati</taxon>
        <taxon>Pseudomonadota</taxon>
        <taxon>Gammaproteobacteria</taxon>
        <taxon>Moraxellales</taxon>
        <taxon>Moraxellaceae</taxon>
        <taxon>Acinetobacter</taxon>
    </lineage>
</organism>
<sequence>MPFFNGVMTTHDLALDNLDVLRATHGNTSPDGGKIDYDLMYNHTNGFQDFVETFEQRSQEQHELKDRWELFFQVLKDQGSWWDKIVFKITELFVNADSWKEILQANFIRNLSALIKNPPQTIKNYEEHQTKIDSWVLEGKKLLFVAHSQGNLFVNTAYTYTTSKVSSDSVKVIHIAPASPIINGPHVLADQDLVINGLRSFGTVPPVTHSIPIYKPLMNNHGRDFLGHGLIETYMNPAFGMYESIKGHVDQALTELKAPPTQASQGFFTATLSWDGVGDVDLHTNEPTGSHVYYRSKQGASGYLDVDNTQGFGPEHYFASCDKTKLSTGVYNISLANYARAEGIKATLQFPLMLLVF</sequence>
<dbReference type="Proteomes" id="UP000182827">
    <property type="component" value="Unassembled WGS sequence"/>
</dbReference>
<dbReference type="EMBL" id="FOZU01000020">
    <property type="protein sequence ID" value="SFT07437.1"/>
    <property type="molecule type" value="Genomic_DNA"/>
</dbReference>
<proteinExistence type="predicted"/>